<evidence type="ECO:0000313" key="1">
    <source>
        <dbReference type="EMBL" id="AFV12065.1"/>
    </source>
</evidence>
<dbReference type="SFLD" id="SFLDG01129">
    <property type="entry name" value="C1.5:_HAD__Beta-PGM__Phosphata"/>
    <property type="match status" value="1"/>
</dbReference>
<dbReference type="InterPro" id="IPR023214">
    <property type="entry name" value="HAD_sf"/>
</dbReference>
<sequence>MPITTVLFDLDGTLIDSIPLIKLSFQHVFEEMEIPWGNGEVLKTIGLPLRDVAAFYAGERAAEFLEIYAEFQRKNQKRLLKPYPGAEETLSNLQKMGCRIGVVTSKRRGPTQDGLSLTGLERYPEVVVTVEDIKRPKPDPDGILVALEILQALPEEAAYIGDSVYDILTGKNAGVTTVAVAWGIASEEELKEKKPDFFVRSWDELNRLCAALLTGERIPAGLD</sequence>
<protein>
    <submittedName>
        <fullName evidence="1">Pyrophosphatase PpaX</fullName>
        <ecNumber evidence="1">3.6.1.1</ecNumber>
    </submittedName>
</protein>
<dbReference type="KEGG" id="tpz:Tph_c18680"/>
<dbReference type="GO" id="GO:0004427">
    <property type="term" value="F:inorganic diphosphate phosphatase activity"/>
    <property type="evidence" value="ECO:0007669"/>
    <property type="project" value="UniProtKB-EC"/>
</dbReference>
<dbReference type="eggNOG" id="COG0546">
    <property type="taxonomic scope" value="Bacteria"/>
</dbReference>
<dbReference type="HOGENOM" id="CLU_045011_19_3_9"/>
<gene>
    <name evidence="1" type="primary">ppaX</name>
    <name evidence="1" type="ordered locus">Tph_c18680</name>
</gene>
<dbReference type="Pfam" id="PF13419">
    <property type="entry name" value="HAD_2"/>
    <property type="match status" value="1"/>
</dbReference>
<dbReference type="InterPro" id="IPR036412">
    <property type="entry name" value="HAD-like_sf"/>
</dbReference>
<dbReference type="InterPro" id="IPR006439">
    <property type="entry name" value="HAD-SF_hydro_IA"/>
</dbReference>
<dbReference type="PRINTS" id="PR00413">
    <property type="entry name" value="HADHALOGNASE"/>
</dbReference>
<organism evidence="1 2">
    <name type="scientific">Thermacetogenium phaeum (strain ATCC BAA-254 / DSM 26808 / PB)</name>
    <dbReference type="NCBI Taxonomy" id="1089553"/>
    <lineage>
        <taxon>Bacteria</taxon>
        <taxon>Bacillati</taxon>
        <taxon>Bacillota</taxon>
        <taxon>Clostridia</taxon>
        <taxon>Thermoanaerobacterales</taxon>
        <taxon>Thermoanaerobacteraceae</taxon>
        <taxon>Thermacetogenium</taxon>
    </lineage>
</organism>
<dbReference type="PANTHER" id="PTHR43434">
    <property type="entry name" value="PHOSPHOGLYCOLATE PHOSPHATASE"/>
    <property type="match status" value="1"/>
</dbReference>
<dbReference type="EMBL" id="CP003732">
    <property type="protein sequence ID" value="AFV12065.1"/>
    <property type="molecule type" value="Genomic_DNA"/>
</dbReference>
<dbReference type="OrthoDB" id="9792518at2"/>
<dbReference type="EC" id="3.6.1.1" evidence="1"/>
<dbReference type="Proteomes" id="UP000000467">
    <property type="component" value="Chromosome"/>
</dbReference>
<evidence type="ECO:0000313" key="2">
    <source>
        <dbReference type="Proteomes" id="UP000000467"/>
    </source>
</evidence>
<dbReference type="STRING" id="1089553.Tph_c18680"/>
<dbReference type="GO" id="GO:0006281">
    <property type="term" value="P:DNA repair"/>
    <property type="evidence" value="ECO:0007669"/>
    <property type="project" value="TreeGrafter"/>
</dbReference>
<dbReference type="SFLD" id="SFLDS00003">
    <property type="entry name" value="Haloacid_Dehalogenase"/>
    <property type="match status" value="1"/>
</dbReference>
<dbReference type="InterPro" id="IPR050155">
    <property type="entry name" value="HAD-like_hydrolase_sf"/>
</dbReference>
<dbReference type="Gene3D" id="3.40.50.1000">
    <property type="entry name" value="HAD superfamily/HAD-like"/>
    <property type="match status" value="1"/>
</dbReference>
<dbReference type="InterPro" id="IPR041492">
    <property type="entry name" value="HAD_2"/>
</dbReference>
<dbReference type="Gene3D" id="1.10.150.240">
    <property type="entry name" value="Putative phosphatase, domain 2"/>
    <property type="match status" value="1"/>
</dbReference>
<dbReference type="FunFam" id="3.40.50.1000:FF:000022">
    <property type="entry name" value="Phosphoglycolate phosphatase"/>
    <property type="match status" value="1"/>
</dbReference>
<dbReference type="SFLD" id="SFLDG01135">
    <property type="entry name" value="C1.5.6:_HAD__Beta-PGM__Phospha"/>
    <property type="match status" value="1"/>
</dbReference>
<dbReference type="RefSeq" id="WP_015050942.1">
    <property type="nucleotide sequence ID" value="NC_018870.1"/>
</dbReference>
<dbReference type="NCBIfam" id="TIGR01549">
    <property type="entry name" value="HAD-SF-IA-v1"/>
    <property type="match status" value="1"/>
</dbReference>
<dbReference type="GO" id="GO:0008967">
    <property type="term" value="F:phosphoglycolate phosphatase activity"/>
    <property type="evidence" value="ECO:0007669"/>
    <property type="project" value="TreeGrafter"/>
</dbReference>
<dbReference type="GO" id="GO:0005829">
    <property type="term" value="C:cytosol"/>
    <property type="evidence" value="ECO:0007669"/>
    <property type="project" value="TreeGrafter"/>
</dbReference>
<dbReference type="AlphaFoldDB" id="K4LJC5"/>
<dbReference type="SUPFAM" id="SSF56784">
    <property type="entry name" value="HAD-like"/>
    <property type="match status" value="1"/>
</dbReference>
<dbReference type="PANTHER" id="PTHR43434:SF26">
    <property type="entry name" value="PYROPHOSPHATASE PPAX"/>
    <property type="match status" value="1"/>
</dbReference>
<accession>K4LJC5</accession>
<keyword evidence="1" id="KW-0378">Hydrolase</keyword>
<proteinExistence type="predicted"/>
<dbReference type="NCBIfam" id="TIGR01509">
    <property type="entry name" value="HAD-SF-IA-v3"/>
    <property type="match status" value="1"/>
</dbReference>
<name>K4LJC5_THEPS</name>
<dbReference type="InterPro" id="IPR023198">
    <property type="entry name" value="PGP-like_dom2"/>
</dbReference>
<keyword evidence="2" id="KW-1185">Reference proteome</keyword>
<reference evidence="1 2" key="1">
    <citation type="journal article" date="2012" name="BMC Genomics">
        <title>Genome-guided analysis of physiological and morphological traits of the fermentative acetate oxidizer Thermacetogenium phaeum.</title>
        <authorList>
            <person name="Oehler D."/>
            <person name="Poehlein A."/>
            <person name="Leimbach A."/>
            <person name="Muller N."/>
            <person name="Daniel R."/>
            <person name="Gottschalk G."/>
            <person name="Schink B."/>
        </authorList>
    </citation>
    <scope>NUCLEOTIDE SEQUENCE [LARGE SCALE GENOMIC DNA]</scope>
    <source>
        <strain evidence="2">ATCC BAA-254 / DSM 26808 / PB</strain>
    </source>
</reference>